<reference evidence="7" key="4">
    <citation type="submission" date="2023-07" db="EMBL/GenBank/DDBJ databases">
        <authorList>
            <person name="Myburg A.A."/>
            <person name="Grattapaglia D."/>
            <person name="Tuskan G.A."/>
            <person name="Hellsten U."/>
            <person name="Hayes R.D."/>
            <person name="Grimwood J."/>
            <person name="Jenkins J."/>
            <person name="Lindquist E."/>
            <person name="Tice H."/>
            <person name="Bauer D."/>
            <person name="Goodstein D.M."/>
            <person name="Dubchak I."/>
            <person name="Poliakov A."/>
            <person name="Mizrachi E."/>
            <person name="Kullan A.R."/>
            <person name="Hussey S.G."/>
            <person name="Pinard D."/>
            <person name="Van D.M."/>
            <person name="Singh P."/>
            <person name="Van J.I."/>
            <person name="Silva-Junior O.B."/>
            <person name="Togawa R.C."/>
            <person name="Pappas M.R."/>
            <person name="Faria D.A."/>
            <person name="Sansaloni C.P."/>
            <person name="Petroli C.D."/>
            <person name="Yang X."/>
            <person name="Ranjan P."/>
            <person name="Tschaplinski T.J."/>
            <person name="Ye C.Y."/>
            <person name="Li T."/>
            <person name="Sterck L."/>
            <person name="Vanneste K."/>
            <person name="Murat F."/>
            <person name="Soler M."/>
            <person name="Clemente H.S."/>
            <person name="Saidi N."/>
            <person name="Cassan-Wang H."/>
            <person name="Dunand C."/>
            <person name="Hefer C.A."/>
            <person name="Bornberg-Bauer E."/>
            <person name="Kersting A.R."/>
            <person name="Vining K."/>
            <person name="Amarasinghe V."/>
            <person name="Ranik M."/>
            <person name="Naithani S."/>
            <person name="Elser J."/>
            <person name="Boyd A.E."/>
            <person name="Liston A."/>
            <person name="Spatafora J.W."/>
            <person name="Dharmwardhana P."/>
            <person name="Raja R."/>
            <person name="Sullivan C."/>
            <person name="Romanel E."/>
            <person name="Alves-Ferreira M."/>
            <person name="Kulheim C."/>
            <person name="Foley W."/>
            <person name="Carocha V."/>
            <person name="Paiva J."/>
            <person name="Kudrna D."/>
            <person name="Brommonschenkel S.H."/>
            <person name="Pasquali G."/>
            <person name="Byrne M."/>
            <person name="Rigault P."/>
            <person name="Tibbits J."/>
            <person name="Spokevicius A."/>
            <person name="Jones R.C."/>
            <person name="Steane D.A."/>
            <person name="Vaillancourt R.E."/>
            <person name="Potts B.M."/>
            <person name="Joubert F."/>
            <person name="Barry K."/>
            <person name="Pappas G.J."/>
            <person name="Strauss S.H."/>
            <person name="Jaiswal P."/>
            <person name="Grima-Pettenati J."/>
            <person name="Salse J."/>
            <person name="Van D.P."/>
            <person name="Rokhsar D.S."/>
            <person name="Schmutz J."/>
        </authorList>
    </citation>
    <scope>NUCLEOTIDE SEQUENCE</scope>
    <source>
        <tissue evidence="7">Leaf extractions</tissue>
    </source>
</reference>
<dbReference type="InterPro" id="IPR000960">
    <property type="entry name" value="Flavin_mOase"/>
</dbReference>
<dbReference type="Gramene" id="KCW45302">
    <property type="protein sequence ID" value="KCW45302"/>
    <property type="gene ID" value="EUGRSUZ_L01045"/>
</dbReference>
<dbReference type="InterPro" id="IPR050346">
    <property type="entry name" value="FMO-like"/>
</dbReference>
<evidence type="ECO:0000256" key="4">
    <source>
        <dbReference type="ARBA" id="ARBA00022857"/>
    </source>
</evidence>
<evidence type="ECO:0000256" key="5">
    <source>
        <dbReference type="ARBA" id="ARBA00023002"/>
    </source>
</evidence>
<evidence type="ECO:0000256" key="2">
    <source>
        <dbReference type="ARBA" id="ARBA00022630"/>
    </source>
</evidence>
<keyword evidence="6" id="KW-0503">Monooxygenase</keyword>
<evidence type="ECO:0000313" key="8">
    <source>
        <dbReference type="EMBL" id="KCW45302.1"/>
    </source>
</evidence>
<comment type="cofactor">
    <cofactor evidence="6">
        <name>FAD</name>
        <dbReference type="ChEBI" id="CHEBI:57692"/>
    </cofactor>
</comment>
<evidence type="ECO:0000256" key="1">
    <source>
        <dbReference type="ARBA" id="ARBA00009183"/>
    </source>
</evidence>
<dbReference type="OMA" id="VIQRTAH"/>
<dbReference type="AlphaFoldDB" id="A0A058ZU23"/>
<dbReference type="GO" id="GO:0050660">
    <property type="term" value="F:flavin adenine dinucleotide binding"/>
    <property type="evidence" value="ECO:0007669"/>
    <property type="project" value="InterPro"/>
</dbReference>
<keyword evidence="5 6" id="KW-0560">Oxidoreductase</keyword>
<name>A0A058ZU23_EUCGR</name>
<dbReference type="GO" id="GO:0050661">
    <property type="term" value="F:NADP binding"/>
    <property type="evidence" value="ECO:0007669"/>
    <property type="project" value="InterPro"/>
</dbReference>
<sequence length="522" mass="59600">MERRVVIIGAGISGLLACKYSVEKGFDPMVFEAEDRIGGVWNHTIQSTKLQNVKESYQFSDFDWPAFVQEMFPGHTEVLDYVKSYAQHFNLYPYIKFHSRVISIDYVGESFEEMKTWDLWGGTGMAFGSKGKWHITVLDTETNATEVHQAEFVILCIGRYSGLPNIPELPPSSCSKVSDGKVMHSMEYSDMEKSAAAELIKGKRITIVGSQKSAVDLAVECAEANGVKYPCVMIQRNPHWLLPSDSFLISHLGHLYFSRFAELLLHKPGQNILYWLLATMLSPLRWGISKFSEIYLQWKLPLTKYGLLPRHSFLEDMSSCLIGMLPDKFYDKVEEGSILIKRSQSLRFCKEGLIVDGEDKPISSDLVILATGYKGNQKLKNIFRSSVFQKYLVPSPTSIIPLYRRVIHPRIPQLAVIGYTGSLANLPSFEIRCQWLMHLLDGNFKLPSIGAMEKDTARWEIHMKRYSGRNFWRSCIGTTSIWYNDQLCKDMNCNPRRKKGFLAEWFQPYGPADYASLADQKH</sequence>
<gene>
    <name evidence="8" type="ORF">EUGRSUZ_L01045</name>
</gene>
<keyword evidence="2 6" id="KW-0285">Flavoprotein</keyword>
<dbReference type="FunFam" id="3.50.50.60:FF:000403">
    <property type="entry name" value="Flavin-containing monooxygenase"/>
    <property type="match status" value="1"/>
</dbReference>
<dbReference type="FunFam" id="3.50.50.60:FF:000169">
    <property type="entry name" value="Flavin-containing monooxygenase"/>
    <property type="match status" value="1"/>
</dbReference>
<proteinExistence type="inferred from homology"/>
<dbReference type="Pfam" id="PF00743">
    <property type="entry name" value="FMO-like"/>
    <property type="match status" value="1"/>
</dbReference>
<accession>A0A058ZU23</accession>
<dbReference type="InParanoid" id="A0A058ZU23"/>
<reference evidence="7" key="3">
    <citation type="submission" date="2023-04" db="EMBL/GenBank/DDBJ databases">
        <title>WGS assembly of Eucalyptus grandis.</title>
        <authorList>
            <person name="Myburg A."/>
            <person name="Grattapaglia D."/>
            <person name="Tuskan G."/>
            <person name="Hellsten U."/>
            <person name="Hayes R."/>
            <person name="Grimwood J."/>
            <person name="Jenkins J."/>
            <person name="Lindquist E."/>
            <person name="Tice H."/>
            <person name="Bauer D."/>
            <person name="Goodstein D."/>
            <person name="Dubchak I."/>
            <person name="Poliakov A."/>
            <person name="Mizrachi E."/>
            <person name="Kullan A."/>
            <person name="Hussey S."/>
            <person name="Pinard D."/>
            <person name="Van D."/>
            <person name="Singh P."/>
            <person name="Van J."/>
            <person name="Silva-Junior O."/>
            <person name="Togawa R."/>
            <person name="Pappas M."/>
            <person name="Faria D."/>
            <person name="Sansaloni C."/>
            <person name="Petroli C."/>
            <person name="Yang X."/>
            <person name="Ranjan P."/>
            <person name="Tschaplinski T."/>
            <person name="Ye C."/>
            <person name="Li T."/>
            <person name="Sterck L."/>
            <person name="Vanneste K."/>
            <person name="Murat F."/>
            <person name="Soler M."/>
            <person name="Clemente H."/>
            <person name="Saidi N."/>
            <person name="Cassan-Wang H."/>
            <person name="Dunand C."/>
            <person name="Hefer C."/>
            <person name="Bornberg-Bauer E."/>
            <person name="Kersting A."/>
            <person name="Vining K."/>
            <person name="Amarasinghe V."/>
            <person name="Ranik M."/>
            <person name="Naithani S."/>
            <person name="Elser J."/>
            <person name="Boyd A."/>
            <person name="Liston A."/>
            <person name="Spatafora J."/>
            <person name="Dharmwardhana P."/>
            <person name="Raja R."/>
            <person name="Sullivan C."/>
            <person name="Romanel E."/>
            <person name="Alves-Ferreira M."/>
            <person name="Kulheim C."/>
            <person name="Foley W."/>
            <person name="Carocha V."/>
            <person name="Paiva J."/>
            <person name="Kudrna D."/>
            <person name="Brommonschenkel S."/>
            <person name="Pasquali G."/>
            <person name="Byrne M."/>
            <person name="Rigault P."/>
            <person name="Tibbits J."/>
            <person name="Spokevicius A."/>
            <person name="Jones R."/>
            <person name="Steane D."/>
            <person name="Vaillancourt R."/>
            <person name="Potts B."/>
            <person name="Joubert F."/>
            <person name="Barry K."/>
            <person name="Pappas G."/>
            <person name="Strauss S."/>
            <person name="Jaiswal P."/>
            <person name="Grima-Pettenati J."/>
            <person name="Salse J."/>
            <person name="Van D."/>
            <person name="Rokhsar D."/>
            <person name="Schmutz J."/>
        </authorList>
    </citation>
    <scope>NUCLEOTIDE SEQUENCE</scope>
    <source>
        <tissue evidence="7">Leaf extractions</tissue>
    </source>
</reference>
<dbReference type="Gene3D" id="3.50.50.60">
    <property type="entry name" value="FAD/NAD(P)-binding domain"/>
    <property type="match status" value="2"/>
</dbReference>
<evidence type="ECO:0000256" key="3">
    <source>
        <dbReference type="ARBA" id="ARBA00022827"/>
    </source>
</evidence>
<dbReference type="EMBL" id="KK198859">
    <property type="protein sequence ID" value="KCW45302.1"/>
    <property type="molecule type" value="Genomic_DNA"/>
</dbReference>
<dbReference type="GO" id="GO:0004497">
    <property type="term" value="F:monooxygenase activity"/>
    <property type="evidence" value="ECO:0000318"/>
    <property type="project" value="GO_Central"/>
</dbReference>
<protein>
    <recommendedName>
        <fullName evidence="6">Flavin-containing monooxygenase</fullName>
        <ecNumber evidence="6">1.-.-.-</ecNumber>
    </recommendedName>
</protein>
<dbReference type="InterPro" id="IPR036188">
    <property type="entry name" value="FAD/NAD-bd_sf"/>
</dbReference>
<keyword evidence="9" id="KW-1185">Reference proteome</keyword>
<dbReference type="STRING" id="71139.A0A058ZU23"/>
<dbReference type="GO" id="GO:0004499">
    <property type="term" value="F:N,N-dimethylaniline monooxygenase activity"/>
    <property type="evidence" value="ECO:0007669"/>
    <property type="project" value="InterPro"/>
</dbReference>
<comment type="similarity">
    <text evidence="1 6">Belongs to the FMO family.</text>
</comment>
<keyword evidence="3 6" id="KW-0274">FAD</keyword>
<dbReference type="PIRSF" id="PIRSF000332">
    <property type="entry name" value="FMO"/>
    <property type="match status" value="1"/>
</dbReference>
<dbReference type="EC" id="1.-.-.-" evidence="6"/>
<keyword evidence="4" id="KW-0521">NADP</keyword>
<dbReference type="SUPFAM" id="SSF51905">
    <property type="entry name" value="FAD/NAD(P)-binding domain"/>
    <property type="match status" value="2"/>
</dbReference>
<evidence type="ECO:0000313" key="9">
    <source>
        <dbReference type="Proteomes" id="UP000030711"/>
    </source>
</evidence>
<evidence type="ECO:0000313" key="7">
    <source>
        <dbReference type="EMBL" id="KAK2632818.1"/>
    </source>
</evidence>
<dbReference type="PANTHER" id="PTHR23023">
    <property type="entry name" value="DIMETHYLANILINE MONOOXYGENASE"/>
    <property type="match status" value="1"/>
</dbReference>
<dbReference type="InterPro" id="IPR020946">
    <property type="entry name" value="Flavin_mOase-like"/>
</dbReference>
<evidence type="ECO:0000256" key="6">
    <source>
        <dbReference type="RuleBase" id="RU361177"/>
    </source>
</evidence>
<dbReference type="PROSITE" id="PS51257">
    <property type="entry name" value="PROKAR_LIPOPROTEIN"/>
    <property type="match status" value="1"/>
</dbReference>
<dbReference type="EMBL" id="MU848344">
    <property type="protein sequence ID" value="KAK2632818.1"/>
    <property type="molecule type" value="Genomic_DNA"/>
</dbReference>
<dbReference type="eggNOG" id="KOG1399">
    <property type="taxonomic scope" value="Eukaryota"/>
</dbReference>
<dbReference type="Proteomes" id="UP000030711">
    <property type="component" value="Unassembled WGS sequence"/>
</dbReference>
<reference evidence="7" key="2">
    <citation type="journal article" date="2014" name="Nature">
        <title>The genome of Eucalyptus grandis.</title>
        <authorList>
            <person name="Myburg A.A."/>
            <person name="Grattapaglia D."/>
            <person name="Tuskan G.A."/>
            <person name="Hellsten U."/>
            <person name="Hayes R.D."/>
            <person name="Grimwood J."/>
            <person name="Jenkins J."/>
            <person name="Lindquist E."/>
            <person name="Tice H."/>
            <person name="Bauer D."/>
            <person name="Goodstein D.M."/>
            <person name="Dubchak I."/>
            <person name="Poliakov A."/>
            <person name="Mizrachi E."/>
            <person name="Kullan A.R."/>
            <person name="Hussey S.G."/>
            <person name="Pinard D."/>
            <person name="van der Merwe K."/>
            <person name="Singh P."/>
            <person name="van Jaarsveld I."/>
            <person name="Silva-Junior O.B."/>
            <person name="Togawa R.C."/>
            <person name="Pappas M.R."/>
            <person name="Faria D.A."/>
            <person name="Sansaloni C.P."/>
            <person name="Petroli C.D."/>
            <person name="Yang X."/>
            <person name="Ranjan P."/>
            <person name="Tschaplinski T.J."/>
            <person name="Ye C.Y."/>
            <person name="Li T."/>
            <person name="Sterck L."/>
            <person name="Vanneste K."/>
            <person name="Murat F."/>
            <person name="Soler M."/>
            <person name="Clemente H.S."/>
            <person name="Saidi N."/>
            <person name="Cassan-Wang H."/>
            <person name="Dunand C."/>
            <person name="Hefer C.A."/>
            <person name="Bornberg-Bauer E."/>
            <person name="Kersting A.R."/>
            <person name="Vining K."/>
            <person name="Amarasinghe V."/>
            <person name="Ranik M."/>
            <person name="Naithani S."/>
            <person name="Elser J."/>
            <person name="Boyd A.E."/>
            <person name="Liston A."/>
            <person name="Spatafora J.W."/>
            <person name="Dharmwardhana P."/>
            <person name="Raja R."/>
            <person name="Sullivan C."/>
            <person name="Romanel E."/>
            <person name="Alves-Ferreira M."/>
            <person name="Kulheim C."/>
            <person name="Foley W."/>
            <person name="Carocha V."/>
            <person name="Paiva J."/>
            <person name="Kudrna D."/>
            <person name="Brommonschenkel S.H."/>
            <person name="Pasquali G."/>
            <person name="Byrne M."/>
            <person name="Rigault P."/>
            <person name="Tibbits J."/>
            <person name="Spokevicius A."/>
            <person name="Jones R.C."/>
            <person name="Steane D.A."/>
            <person name="Vaillancourt R.E."/>
            <person name="Potts B.M."/>
            <person name="Joubert F."/>
            <person name="Barry K."/>
            <person name="Pappas G.J."/>
            <person name="Strauss S.H."/>
            <person name="Jaiswal P."/>
            <person name="Grima-Pettenati J."/>
            <person name="Salse J."/>
            <person name="Van de Peer Y."/>
            <person name="Rokhsar D.S."/>
            <person name="Schmutz J."/>
        </authorList>
    </citation>
    <scope>NUCLEOTIDE SEQUENCE</scope>
    <source>
        <tissue evidence="7">Leaf extractions</tissue>
    </source>
</reference>
<organism evidence="8">
    <name type="scientific">Eucalyptus grandis</name>
    <name type="common">Flooded gum</name>
    <dbReference type="NCBI Taxonomy" id="71139"/>
    <lineage>
        <taxon>Eukaryota</taxon>
        <taxon>Viridiplantae</taxon>
        <taxon>Streptophyta</taxon>
        <taxon>Embryophyta</taxon>
        <taxon>Tracheophyta</taxon>
        <taxon>Spermatophyta</taxon>
        <taxon>Magnoliopsida</taxon>
        <taxon>eudicotyledons</taxon>
        <taxon>Gunneridae</taxon>
        <taxon>Pentapetalae</taxon>
        <taxon>rosids</taxon>
        <taxon>malvids</taxon>
        <taxon>Myrtales</taxon>
        <taxon>Myrtaceae</taxon>
        <taxon>Myrtoideae</taxon>
        <taxon>Eucalypteae</taxon>
        <taxon>Eucalyptus</taxon>
    </lineage>
</organism>
<reference evidence="8" key="1">
    <citation type="submission" date="2013-07" db="EMBL/GenBank/DDBJ databases">
        <title>The genome of Eucalyptus grandis.</title>
        <authorList>
            <person name="Schmutz J."/>
            <person name="Hayes R."/>
            <person name="Myburg A."/>
            <person name="Tuskan G."/>
            <person name="Grattapaglia D."/>
            <person name="Rokhsar D.S."/>
        </authorList>
    </citation>
    <scope>NUCLEOTIDE SEQUENCE</scope>
    <source>
        <tissue evidence="8">Leaf extractions</tissue>
    </source>
</reference>